<gene>
    <name evidence="2" type="ORF">FIL88_00765</name>
</gene>
<dbReference type="RefSeq" id="WP_142851917.1">
    <property type="nucleotide sequence ID" value="NZ_FXWW01000002.1"/>
</dbReference>
<dbReference type="OrthoDB" id="2628285at2"/>
<evidence type="ECO:0000313" key="2">
    <source>
        <dbReference type="EMBL" id="TQV70467.1"/>
    </source>
</evidence>
<protein>
    <recommendedName>
        <fullName evidence="1">DUF7660 domain-containing protein</fullName>
    </recommendedName>
</protein>
<evidence type="ECO:0000313" key="3">
    <source>
        <dbReference type="Proteomes" id="UP000315816"/>
    </source>
</evidence>
<feature type="domain" description="DUF7660" evidence="1">
    <location>
        <begin position="17"/>
        <end position="99"/>
    </location>
</feature>
<dbReference type="Proteomes" id="UP000315816">
    <property type="component" value="Unassembled WGS sequence"/>
</dbReference>
<name>A0A545SZS2_9RHOB</name>
<reference evidence="2 3" key="1">
    <citation type="submission" date="2019-06" db="EMBL/GenBank/DDBJ databases">
        <title>A novel species of marine bacteria.</title>
        <authorList>
            <person name="Wang Y."/>
        </authorList>
    </citation>
    <scope>NUCLEOTIDE SEQUENCE [LARGE SCALE GENOMIC DNA]</scope>
    <source>
        <strain evidence="2 3">MA1-10</strain>
    </source>
</reference>
<accession>A0A545SZS2</accession>
<dbReference type="EMBL" id="VICH01000001">
    <property type="protein sequence ID" value="TQV70467.1"/>
    <property type="molecule type" value="Genomic_DNA"/>
</dbReference>
<evidence type="ECO:0000259" key="1">
    <source>
        <dbReference type="Pfam" id="PF24693"/>
    </source>
</evidence>
<sequence>MDQFASHTAAEKVHDLESFLVFLEVLMDDWEDSNKAEKVSPSSSFSSMNGWENTSIGAFLEAAIAGARDNKLGQPGGTYSDHNSWRQAAEIILLGKVYE</sequence>
<comment type="caution">
    <text evidence="2">The sequence shown here is derived from an EMBL/GenBank/DDBJ whole genome shotgun (WGS) entry which is preliminary data.</text>
</comment>
<keyword evidence="3" id="KW-1185">Reference proteome</keyword>
<dbReference type="InterPro" id="IPR056077">
    <property type="entry name" value="DUF7660"/>
</dbReference>
<dbReference type="AlphaFoldDB" id="A0A545SZS2"/>
<dbReference type="Pfam" id="PF24693">
    <property type="entry name" value="DUF7660"/>
    <property type="match status" value="1"/>
</dbReference>
<proteinExistence type="predicted"/>
<organism evidence="2 3">
    <name type="scientific">Aliiroseovarius halocynthiae</name>
    <dbReference type="NCBI Taxonomy" id="985055"/>
    <lineage>
        <taxon>Bacteria</taxon>
        <taxon>Pseudomonadati</taxon>
        <taxon>Pseudomonadota</taxon>
        <taxon>Alphaproteobacteria</taxon>
        <taxon>Rhodobacterales</taxon>
        <taxon>Paracoccaceae</taxon>
        <taxon>Aliiroseovarius</taxon>
    </lineage>
</organism>